<feature type="transmembrane region" description="Helical" evidence="18">
    <location>
        <begin position="873"/>
        <end position="894"/>
    </location>
</feature>
<dbReference type="Gene3D" id="3.40.50.1000">
    <property type="entry name" value="HAD superfamily/HAD-like"/>
    <property type="match status" value="1"/>
</dbReference>
<dbReference type="InterPro" id="IPR023298">
    <property type="entry name" value="ATPase_P-typ_TM_dom_sf"/>
</dbReference>
<dbReference type="CDD" id="cd02077">
    <property type="entry name" value="P-type_ATPase_Mg"/>
    <property type="match status" value="1"/>
</dbReference>
<dbReference type="InterPro" id="IPR006415">
    <property type="entry name" value="P-type_ATPase_IIIB"/>
</dbReference>
<evidence type="ECO:0000256" key="1">
    <source>
        <dbReference type="ARBA" id="ARBA00003954"/>
    </source>
</evidence>
<dbReference type="NCBIfam" id="NF011702">
    <property type="entry name" value="PRK15122.1"/>
    <property type="match status" value="1"/>
</dbReference>
<comment type="function">
    <text evidence="1">Mediates magnesium influx to the cytosol.</text>
</comment>
<comment type="caution">
    <text evidence="20">The sequence shown here is derived from an EMBL/GenBank/DDBJ whole genome shotgun (WGS) entry which is preliminary data.</text>
</comment>
<gene>
    <name evidence="20" type="primary">mgtA</name>
    <name evidence="20" type="ORF">ENO47_08245</name>
</gene>
<evidence type="ECO:0000256" key="15">
    <source>
        <dbReference type="ARBA" id="ARBA00023136"/>
    </source>
</evidence>
<dbReference type="PANTHER" id="PTHR42861">
    <property type="entry name" value="CALCIUM-TRANSPORTING ATPASE"/>
    <property type="match status" value="1"/>
</dbReference>
<dbReference type="SUPFAM" id="SSF81653">
    <property type="entry name" value="Calcium ATPase, transduction domain A"/>
    <property type="match status" value="1"/>
</dbReference>
<evidence type="ECO:0000256" key="7">
    <source>
        <dbReference type="ARBA" id="ARBA00022519"/>
    </source>
</evidence>
<sequence length="906" mass="101788">MLKLKNLKAKQETHNSHGRINTLLSKLSEFAKMDKEEVLKALGTSIDGLSEAEAKRRLEIYGINEVIYEKPPTWYSILIKSYNNPFVYILLFLAIVSLVADYLLAPPEEKDISSVIIISTMLIISGFMRFVQEYRSNKAIERLKSMVRITTAVKRKGKEVEEIKRERVVPGDIVYLSAGDMVPADLRIISSKDLFVNQAVLTGESEPVEKYPYLRDEKKSLENLSIYDLENICFMGTSVVSGTAVGVVILTGKDTYLGSMARSIVGHKVKTGFEKGIDDTSKVFIAFMAVMFPIVFLVNGITKGDWFDALMFALAVALGLTPEMLPMIITGNLAKGAIAMARQKTIVKRLEAIQNFGAMDILCTDKTGTLTLNKVVLKKALGLDGKENLNVLRYAFLNSHYQTGLKNILDMAIIEYAEEHGLKGSDLEKAYKKVDEIPFDFVRRRMSVVLEKEGKRQLITKGAVEETLYICTKAYYNGEALPITEDIKNKILELVRDLNEDGMRVLAVAVKEDVPPEEVFSVEDERDMTLVGFLAFLDPPKETAPEAIRALMDHGVEIKILTGDNPIVAQKVCKDVGLPIKGILLGKYIDKMSDEELSEKAEYTTIFAKVNPSQKARIIRSLRSKGHIVGFLGDGINDAPAMKEADVAISVDNAVDIAKESADIILLRKSLLVLERGVLEGRRVFGNILKYLSITASSNFGNVFSIMVASLFLPFLPMAPMQLILLDMVYHSGMGAMPWDHMDEEWLKVPRRWKPIQIGRFMLWFGPTSSIFDITTYALMFFLIGPMAIGASYFSLTGIQKQQFVHLFQTGWFVESLWTQTMVVYMLRTQKVPFLESLPATPLLVITAFGMLIGLIIPYTPLGTYFDMVALPWYYFPIVLFPTLFAYLMLAQFVKRQFIKRYGELY</sequence>
<dbReference type="AlphaFoldDB" id="A0A7C2VGP1"/>
<evidence type="ECO:0000256" key="4">
    <source>
        <dbReference type="ARBA" id="ARBA00012786"/>
    </source>
</evidence>
<comment type="catalytic activity">
    <reaction evidence="17">
        <text>Mg(2+)(out) + ATP + H2O = Mg(2+)(in) + ADP + phosphate + H(+)</text>
        <dbReference type="Rhea" id="RHEA:10260"/>
        <dbReference type="ChEBI" id="CHEBI:15377"/>
        <dbReference type="ChEBI" id="CHEBI:15378"/>
        <dbReference type="ChEBI" id="CHEBI:18420"/>
        <dbReference type="ChEBI" id="CHEBI:30616"/>
        <dbReference type="ChEBI" id="CHEBI:43474"/>
        <dbReference type="ChEBI" id="CHEBI:456216"/>
        <dbReference type="EC" id="7.2.2.14"/>
    </reaction>
</comment>
<dbReference type="InterPro" id="IPR006068">
    <property type="entry name" value="ATPase_P-typ_cation-transptr_C"/>
</dbReference>
<dbReference type="InterPro" id="IPR004014">
    <property type="entry name" value="ATPase_P-typ_cation-transptr_N"/>
</dbReference>
<proteinExistence type="inferred from homology"/>
<dbReference type="EC" id="7.2.2.14" evidence="4"/>
<dbReference type="PROSITE" id="PS00154">
    <property type="entry name" value="ATPASE_E1_E2"/>
    <property type="match status" value="1"/>
</dbReference>
<evidence type="ECO:0000256" key="9">
    <source>
        <dbReference type="ARBA" id="ARBA00022692"/>
    </source>
</evidence>
<accession>A0A7C2VGP1</accession>
<dbReference type="InterPro" id="IPR008250">
    <property type="entry name" value="ATPase_P-typ_transduc_dom_A_sf"/>
</dbReference>
<name>A0A7C2VGP1_9AQUI</name>
<feature type="transmembrane region" description="Helical" evidence="18">
    <location>
        <begin position="839"/>
        <end position="861"/>
    </location>
</feature>
<keyword evidence="14 18" id="KW-1133">Transmembrane helix</keyword>
<evidence type="ECO:0000256" key="14">
    <source>
        <dbReference type="ARBA" id="ARBA00022989"/>
    </source>
</evidence>
<feature type="transmembrane region" description="Helical" evidence="18">
    <location>
        <begin position="111"/>
        <end position="131"/>
    </location>
</feature>
<dbReference type="NCBIfam" id="TIGR01494">
    <property type="entry name" value="ATPase_P-type"/>
    <property type="match status" value="3"/>
</dbReference>
<dbReference type="GO" id="GO:0005524">
    <property type="term" value="F:ATP binding"/>
    <property type="evidence" value="ECO:0007669"/>
    <property type="project" value="UniProtKB-KW"/>
</dbReference>
<protein>
    <recommendedName>
        <fullName evidence="5">Magnesium-transporting ATPase, P-type 1</fullName>
        <ecNumber evidence="4">7.2.2.14</ecNumber>
    </recommendedName>
    <alternativeName>
        <fullName evidence="16">Mg(2+) transport ATPase, P-type 1</fullName>
    </alternativeName>
</protein>
<evidence type="ECO:0000256" key="11">
    <source>
        <dbReference type="ARBA" id="ARBA00022840"/>
    </source>
</evidence>
<evidence type="ECO:0000256" key="6">
    <source>
        <dbReference type="ARBA" id="ARBA00022475"/>
    </source>
</evidence>
<dbReference type="SUPFAM" id="SSF81665">
    <property type="entry name" value="Calcium ATPase, transmembrane domain M"/>
    <property type="match status" value="1"/>
</dbReference>
<comment type="similarity">
    <text evidence="3">Belongs to the cation transport ATPase (P-type) (TC 3.A.3) family. Type IIIB subfamily.</text>
</comment>
<evidence type="ECO:0000256" key="5">
    <source>
        <dbReference type="ARBA" id="ARBA00013555"/>
    </source>
</evidence>
<dbReference type="GO" id="GO:0016887">
    <property type="term" value="F:ATP hydrolysis activity"/>
    <property type="evidence" value="ECO:0007669"/>
    <property type="project" value="InterPro"/>
</dbReference>
<comment type="subcellular location">
    <subcellularLocation>
        <location evidence="2">Cell inner membrane</location>
        <topology evidence="2">Multi-pass membrane protein</topology>
    </subcellularLocation>
</comment>
<evidence type="ECO:0000256" key="10">
    <source>
        <dbReference type="ARBA" id="ARBA00022741"/>
    </source>
</evidence>
<dbReference type="InterPro" id="IPR001757">
    <property type="entry name" value="P_typ_ATPase"/>
</dbReference>
<keyword evidence="15 18" id="KW-0472">Membrane</keyword>
<dbReference type="Pfam" id="PF00690">
    <property type="entry name" value="Cation_ATPase_N"/>
    <property type="match status" value="1"/>
</dbReference>
<dbReference type="Pfam" id="PF13246">
    <property type="entry name" value="Cation_ATPase"/>
    <property type="match status" value="1"/>
</dbReference>
<keyword evidence="8" id="KW-0597">Phosphoprotein</keyword>
<dbReference type="EMBL" id="DSFP01000068">
    <property type="protein sequence ID" value="HEW46635.1"/>
    <property type="molecule type" value="Genomic_DNA"/>
</dbReference>
<dbReference type="SFLD" id="SFLDS00003">
    <property type="entry name" value="Haloacid_Dehalogenase"/>
    <property type="match status" value="1"/>
</dbReference>
<dbReference type="Gene3D" id="3.40.1110.10">
    <property type="entry name" value="Calcium-transporting ATPase, cytoplasmic domain N"/>
    <property type="match status" value="1"/>
</dbReference>
<keyword evidence="11" id="KW-0067">ATP-binding</keyword>
<keyword evidence="7" id="KW-0997">Cell inner membrane</keyword>
<dbReference type="InterPro" id="IPR023299">
    <property type="entry name" value="ATPase_P-typ_cyto_dom_N"/>
</dbReference>
<evidence type="ECO:0000256" key="17">
    <source>
        <dbReference type="ARBA" id="ARBA00047295"/>
    </source>
</evidence>
<dbReference type="Pfam" id="PF00122">
    <property type="entry name" value="E1-E2_ATPase"/>
    <property type="match status" value="1"/>
</dbReference>
<feature type="transmembrane region" description="Helical" evidence="18">
    <location>
        <begin position="86"/>
        <end position="105"/>
    </location>
</feature>
<dbReference type="GO" id="GO:0005886">
    <property type="term" value="C:plasma membrane"/>
    <property type="evidence" value="ECO:0007669"/>
    <property type="project" value="UniProtKB-SubCell"/>
</dbReference>
<dbReference type="SUPFAM" id="SSF81660">
    <property type="entry name" value="Metal cation-transporting ATPase, ATP-binding domain N"/>
    <property type="match status" value="1"/>
</dbReference>
<evidence type="ECO:0000313" key="20">
    <source>
        <dbReference type="EMBL" id="HEW46635.1"/>
    </source>
</evidence>
<dbReference type="InterPro" id="IPR023214">
    <property type="entry name" value="HAD_sf"/>
</dbReference>
<dbReference type="Gene3D" id="2.70.150.10">
    <property type="entry name" value="Calcium-transporting ATPase, cytoplasmic transduction domain A"/>
    <property type="match status" value="1"/>
</dbReference>
<evidence type="ECO:0000256" key="8">
    <source>
        <dbReference type="ARBA" id="ARBA00022553"/>
    </source>
</evidence>
<dbReference type="SUPFAM" id="SSF56784">
    <property type="entry name" value="HAD-like"/>
    <property type="match status" value="1"/>
</dbReference>
<evidence type="ECO:0000259" key="19">
    <source>
        <dbReference type="SMART" id="SM00831"/>
    </source>
</evidence>
<feature type="transmembrane region" description="Helical" evidence="18">
    <location>
        <begin position="283"/>
        <end position="301"/>
    </location>
</feature>
<keyword evidence="10" id="KW-0547">Nucleotide-binding</keyword>
<feature type="domain" description="Cation-transporting P-type ATPase N-terminal" evidence="19">
    <location>
        <begin position="29"/>
        <end position="102"/>
    </location>
</feature>
<dbReference type="SMART" id="SM00831">
    <property type="entry name" value="Cation_ATPase_N"/>
    <property type="match status" value="1"/>
</dbReference>
<evidence type="ECO:0000256" key="3">
    <source>
        <dbReference type="ARBA" id="ARBA00008746"/>
    </source>
</evidence>
<keyword evidence="13" id="KW-1278">Translocase</keyword>
<evidence type="ECO:0000256" key="12">
    <source>
        <dbReference type="ARBA" id="ARBA00022842"/>
    </source>
</evidence>
<dbReference type="SFLD" id="SFLDG00002">
    <property type="entry name" value="C1.7:_P-type_atpase_like"/>
    <property type="match status" value="1"/>
</dbReference>
<dbReference type="Pfam" id="PF00689">
    <property type="entry name" value="Cation_ATPase_C"/>
    <property type="match status" value="1"/>
</dbReference>
<keyword evidence="12" id="KW-0460">Magnesium</keyword>
<evidence type="ECO:0000256" key="16">
    <source>
        <dbReference type="ARBA" id="ARBA00029806"/>
    </source>
</evidence>
<dbReference type="InterPro" id="IPR044492">
    <property type="entry name" value="P_typ_ATPase_HD_dom"/>
</dbReference>
<dbReference type="SFLD" id="SFLDF00027">
    <property type="entry name" value="p-type_atpase"/>
    <property type="match status" value="1"/>
</dbReference>
<dbReference type="InterPro" id="IPR059000">
    <property type="entry name" value="ATPase_P-type_domA"/>
</dbReference>
<evidence type="ECO:0000256" key="13">
    <source>
        <dbReference type="ARBA" id="ARBA00022967"/>
    </source>
</evidence>
<dbReference type="InterPro" id="IPR018303">
    <property type="entry name" value="ATPase_P-typ_P_site"/>
</dbReference>
<dbReference type="Gene3D" id="1.20.1110.10">
    <property type="entry name" value="Calcium-transporting ATPase, transmembrane domain"/>
    <property type="match status" value="1"/>
</dbReference>
<reference evidence="20" key="1">
    <citation type="journal article" date="2020" name="mSystems">
        <title>Genome- and Community-Level Interaction Insights into Carbon Utilization and Element Cycling Functions of Hydrothermarchaeota in Hydrothermal Sediment.</title>
        <authorList>
            <person name="Zhou Z."/>
            <person name="Liu Y."/>
            <person name="Xu W."/>
            <person name="Pan J."/>
            <person name="Luo Z.H."/>
            <person name="Li M."/>
        </authorList>
    </citation>
    <scope>NUCLEOTIDE SEQUENCE [LARGE SCALE GENOMIC DNA]</scope>
    <source>
        <strain evidence="20">SpSt-132</strain>
    </source>
</reference>
<keyword evidence="9 18" id="KW-0812">Transmembrane</keyword>
<feature type="transmembrane region" description="Helical" evidence="18">
    <location>
        <begin position="307"/>
        <end position="334"/>
    </location>
</feature>
<dbReference type="PRINTS" id="PR01836">
    <property type="entry name" value="MGATPASE"/>
</dbReference>
<organism evidence="20">
    <name type="scientific">Hydrogenobacter sp</name>
    <dbReference type="NCBI Taxonomy" id="2152829"/>
    <lineage>
        <taxon>Bacteria</taxon>
        <taxon>Pseudomonadati</taxon>
        <taxon>Aquificota</taxon>
        <taxon>Aquificia</taxon>
        <taxon>Aquificales</taxon>
        <taxon>Aquificaceae</taxon>
        <taxon>Hydrogenobacter</taxon>
    </lineage>
</organism>
<dbReference type="NCBIfam" id="TIGR01524">
    <property type="entry name" value="ATPase-IIIB_Mg"/>
    <property type="match status" value="1"/>
</dbReference>
<dbReference type="InterPro" id="IPR036412">
    <property type="entry name" value="HAD-like_sf"/>
</dbReference>
<evidence type="ECO:0000256" key="18">
    <source>
        <dbReference type="SAM" id="Phobius"/>
    </source>
</evidence>
<evidence type="ECO:0000256" key="2">
    <source>
        <dbReference type="ARBA" id="ARBA00004429"/>
    </source>
</evidence>
<keyword evidence="6" id="KW-1003">Cell membrane</keyword>
<dbReference type="GO" id="GO:0015444">
    <property type="term" value="F:P-type magnesium transporter activity"/>
    <property type="evidence" value="ECO:0007669"/>
    <property type="project" value="UniProtKB-EC"/>
</dbReference>